<dbReference type="UniPathway" id="UPA00193"/>
<protein>
    <recommendedName>
        <fullName evidence="11">Serine hydroxymethyltransferase</fullName>
        <shortName evidence="11">SHMT</shortName>
        <shortName evidence="11">Serine methylase</shortName>
        <ecNumber evidence="11">2.1.2.1</ecNumber>
    </recommendedName>
</protein>
<dbReference type="Proteomes" id="UP000024942">
    <property type="component" value="Unassembled WGS sequence"/>
</dbReference>
<keyword evidence="7 11" id="KW-0808">Transferase</keyword>
<dbReference type="eggNOG" id="COG0112">
    <property type="taxonomic scope" value="Bacteria"/>
</dbReference>
<comment type="catalytic activity">
    <reaction evidence="9">
        <text>(6R)-5,10-methylene-5,6,7,8-tetrahydrofolate + D-alanine + H2O = 2-methylserine + (6S)-5,6,7,8-tetrahydrofolate</text>
        <dbReference type="Rhea" id="RHEA:10064"/>
        <dbReference type="ChEBI" id="CHEBI:15377"/>
        <dbReference type="ChEBI" id="CHEBI:15636"/>
        <dbReference type="ChEBI" id="CHEBI:57416"/>
        <dbReference type="ChEBI" id="CHEBI:57453"/>
        <dbReference type="ChEBI" id="CHEBI:58275"/>
        <dbReference type="EC" id="2.1.2.7"/>
    </reaction>
</comment>
<dbReference type="Gene3D" id="3.40.640.10">
    <property type="entry name" value="Type I PLP-dependent aspartate aminotransferase-like (Major domain)"/>
    <property type="match status" value="1"/>
</dbReference>
<feature type="binding site" evidence="11">
    <location>
        <position position="257"/>
    </location>
    <ligand>
        <name>(6S)-5,6,7,8-tetrahydrofolate</name>
        <dbReference type="ChEBI" id="CHEBI:57453"/>
    </ligand>
</feature>
<comment type="subcellular location">
    <subcellularLocation>
        <location evidence="2 11">Cytoplasm</location>
    </subcellularLocation>
</comment>
<accession>A0A059G245</accession>
<evidence type="ECO:0000259" key="13">
    <source>
        <dbReference type="Pfam" id="PF00464"/>
    </source>
</evidence>
<comment type="function">
    <text evidence="11">Catalyzes the reversible interconversion of serine and glycine with tetrahydrofolate (THF) serving as the one-carbon carrier. This reaction serves as the major source of one-carbon groups required for the biosynthesis of purines, thymidylate, methionine, and other important biomolecules. Also exhibits THF-independent aldolase activity toward beta-hydroxyamino acids, producing glycine and aldehydes, via a retro-aldol mechanism.</text>
</comment>
<dbReference type="InterPro" id="IPR015421">
    <property type="entry name" value="PyrdxlP-dep_Trfase_major"/>
</dbReference>
<dbReference type="GO" id="GO:0050413">
    <property type="term" value="F:D-alanine 2-hydroxymethyltransferase activity"/>
    <property type="evidence" value="ECO:0007669"/>
    <property type="project" value="UniProtKB-EC"/>
</dbReference>
<comment type="function">
    <text evidence="10">Catalyzes the reversible interconversion of alpha-methyl-L-serine to D-alanine with tetrahydrofolate (THF) serving as the one-carbon carrier. Cannot use alpha-methyl-D-serine, L-serine, D-serine or L-alanine.</text>
</comment>
<dbReference type="SUPFAM" id="SSF53383">
    <property type="entry name" value="PLP-dependent transferases"/>
    <property type="match status" value="1"/>
</dbReference>
<comment type="caution">
    <text evidence="14">The sequence shown here is derived from an EMBL/GenBank/DDBJ whole genome shotgun (WGS) entry which is preliminary data.</text>
</comment>
<dbReference type="NCBIfam" id="NF000586">
    <property type="entry name" value="PRK00011.1"/>
    <property type="match status" value="1"/>
</dbReference>
<keyword evidence="8 11" id="KW-0663">Pyridoxal phosphate</keyword>
<evidence type="ECO:0000256" key="10">
    <source>
        <dbReference type="ARBA" id="ARBA00057572"/>
    </source>
</evidence>
<evidence type="ECO:0000256" key="8">
    <source>
        <dbReference type="ARBA" id="ARBA00022898"/>
    </source>
</evidence>
<dbReference type="STRING" id="1280953.HOC_18654"/>
<dbReference type="GO" id="GO:0035999">
    <property type="term" value="P:tetrahydrofolate interconversion"/>
    <property type="evidence" value="ECO:0007669"/>
    <property type="project" value="UniProtKB-UniRule"/>
</dbReference>
<proteinExistence type="inferred from homology"/>
<comment type="subunit">
    <text evidence="4 11">Homodimer.</text>
</comment>
<keyword evidence="6 11" id="KW-0554">One-carbon metabolism</keyword>
<dbReference type="PROSITE" id="PS00096">
    <property type="entry name" value="SHMT"/>
    <property type="match status" value="1"/>
</dbReference>
<evidence type="ECO:0000256" key="4">
    <source>
        <dbReference type="ARBA" id="ARBA00011738"/>
    </source>
</evidence>
<dbReference type="EMBL" id="ARYL01000048">
    <property type="protein sequence ID" value="KDA00809.1"/>
    <property type="molecule type" value="Genomic_DNA"/>
</dbReference>
<evidence type="ECO:0000256" key="6">
    <source>
        <dbReference type="ARBA" id="ARBA00022563"/>
    </source>
</evidence>
<dbReference type="InterPro" id="IPR015424">
    <property type="entry name" value="PyrdxlP-dep_Trfase"/>
</dbReference>
<dbReference type="InterPro" id="IPR019798">
    <property type="entry name" value="Ser_HO-MeTrfase_PLP_BS"/>
</dbReference>
<comment type="pathway">
    <text evidence="11">One-carbon metabolism; tetrahydrofolate interconversion.</text>
</comment>
<dbReference type="EC" id="2.1.2.1" evidence="11"/>
<feature type="binding site" evidence="11">
    <location>
        <position position="133"/>
    </location>
    <ligand>
        <name>(6S)-5,6,7,8-tetrahydrofolate</name>
        <dbReference type="ChEBI" id="CHEBI:57453"/>
    </ligand>
</feature>
<evidence type="ECO:0000256" key="3">
    <source>
        <dbReference type="ARBA" id="ARBA00006376"/>
    </source>
</evidence>
<dbReference type="InterPro" id="IPR015422">
    <property type="entry name" value="PyrdxlP-dep_Trfase_small"/>
</dbReference>
<feature type="modified residue" description="N6-(pyridoxal phosphate)lysine" evidence="11 12">
    <location>
        <position position="242"/>
    </location>
</feature>
<reference evidence="14 15" key="1">
    <citation type="journal article" date="2014" name="Antonie Van Leeuwenhoek">
        <title>Hyphomonas beringensis sp. nov. and Hyphomonas chukchiensis sp. nov., isolated from surface seawater of the Bering Sea and Chukchi Sea.</title>
        <authorList>
            <person name="Li C."/>
            <person name="Lai Q."/>
            <person name="Li G."/>
            <person name="Dong C."/>
            <person name="Wang J."/>
            <person name="Liao Y."/>
            <person name="Shao Z."/>
        </authorList>
    </citation>
    <scope>NUCLEOTIDE SEQUENCE [LARGE SCALE GENOMIC DNA]</scope>
    <source>
        <strain evidence="14 15">SCH89</strain>
    </source>
</reference>
<evidence type="ECO:0000256" key="1">
    <source>
        <dbReference type="ARBA" id="ARBA00001933"/>
    </source>
</evidence>
<dbReference type="AlphaFoldDB" id="A0A059G245"/>
<comment type="similarity">
    <text evidence="3 11">Belongs to the SHMT family.</text>
</comment>
<dbReference type="GO" id="GO:0004372">
    <property type="term" value="F:glycine hydroxymethyltransferase activity"/>
    <property type="evidence" value="ECO:0007669"/>
    <property type="project" value="UniProtKB-UniRule"/>
</dbReference>
<keyword evidence="15" id="KW-1185">Reference proteome</keyword>
<evidence type="ECO:0000256" key="11">
    <source>
        <dbReference type="HAMAP-Rule" id="MF_00051"/>
    </source>
</evidence>
<comment type="pathway">
    <text evidence="11">Amino-acid biosynthesis; glycine biosynthesis; glycine from L-serine: step 1/1.</text>
</comment>
<keyword evidence="5 11" id="KW-0963">Cytoplasm</keyword>
<keyword evidence="11" id="KW-0028">Amino-acid biosynthesis</keyword>
<evidence type="ECO:0000256" key="7">
    <source>
        <dbReference type="ARBA" id="ARBA00022679"/>
    </source>
</evidence>
<dbReference type="PIRSF" id="PIRSF000412">
    <property type="entry name" value="SHMT"/>
    <property type="match status" value="1"/>
</dbReference>
<evidence type="ECO:0000256" key="5">
    <source>
        <dbReference type="ARBA" id="ARBA00022490"/>
    </source>
</evidence>
<dbReference type="GO" id="GO:0005829">
    <property type="term" value="C:cytosol"/>
    <property type="evidence" value="ECO:0007669"/>
    <property type="project" value="TreeGrafter"/>
</dbReference>
<dbReference type="GO" id="GO:0030170">
    <property type="term" value="F:pyridoxal phosphate binding"/>
    <property type="evidence" value="ECO:0007669"/>
    <property type="project" value="UniProtKB-UniRule"/>
</dbReference>
<comment type="caution">
    <text evidence="11">Lacks conserved residue(s) required for the propagation of feature annotation.</text>
</comment>
<dbReference type="InterPro" id="IPR049943">
    <property type="entry name" value="Ser_HO-MeTrfase-like"/>
</dbReference>
<dbReference type="PATRIC" id="fig|1280953.3.peg.3733"/>
<comment type="cofactor">
    <cofactor evidence="1 11 12">
        <name>pyridoxal 5'-phosphate</name>
        <dbReference type="ChEBI" id="CHEBI:597326"/>
    </cofactor>
</comment>
<evidence type="ECO:0000313" key="14">
    <source>
        <dbReference type="EMBL" id="KDA00809.1"/>
    </source>
</evidence>
<dbReference type="InterPro" id="IPR001085">
    <property type="entry name" value="Ser_HO-MeTrfase"/>
</dbReference>
<comment type="catalytic activity">
    <reaction evidence="11">
        <text>(6R)-5,10-methylene-5,6,7,8-tetrahydrofolate + glycine + H2O = (6S)-5,6,7,8-tetrahydrofolate + L-serine</text>
        <dbReference type="Rhea" id="RHEA:15481"/>
        <dbReference type="ChEBI" id="CHEBI:15377"/>
        <dbReference type="ChEBI" id="CHEBI:15636"/>
        <dbReference type="ChEBI" id="CHEBI:33384"/>
        <dbReference type="ChEBI" id="CHEBI:57305"/>
        <dbReference type="ChEBI" id="CHEBI:57453"/>
        <dbReference type="EC" id="2.1.2.1"/>
    </reaction>
</comment>
<dbReference type="Pfam" id="PF00464">
    <property type="entry name" value="SHMT"/>
    <property type="match status" value="1"/>
</dbReference>
<dbReference type="InterPro" id="IPR039429">
    <property type="entry name" value="SHMT-like_dom"/>
</dbReference>
<dbReference type="HAMAP" id="MF_00051">
    <property type="entry name" value="SHMT"/>
    <property type="match status" value="1"/>
</dbReference>
<feature type="site" description="Plays an important role in substrate specificity" evidence="11">
    <location>
        <position position="241"/>
    </location>
</feature>
<dbReference type="UniPathway" id="UPA00288">
    <property type="reaction ID" value="UER01023"/>
</dbReference>
<organism evidence="14 15">
    <name type="scientific">Hyphomonas oceanitis SCH89</name>
    <dbReference type="NCBI Taxonomy" id="1280953"/>
    <lineage>
        <taxon>Bacteria</taxon>
        <taxon>Pseudomonadati</taxon>
        <taxon>Pseudomonadota</taxon>
        <taxon>Alphaproteobacteria</taxon>
        <taxon>Hyphomonadales</taxon>
        <taxon>Hyphomonadaceae</taxon>
        <taxon>Hyphomonas</taxon>
    </lineage>
</organism>
<dbReference type="PANTHER" id="PTHR11680:SF35">
    <property type="entry name" value="SERINE HYDROXYMETHYLTRANSFERASE 1"/>
    <property type="match status" value="1"/>
</dbReference>
<evidence type="ECO:0000256" key="9">
    <source>
        <dbReference type="ARBA" id="ARBA00051216"/>
    </source>
</evidence>
<feature type="domain" description="Serine hydroxymethyltransferase-like" evidence="13">
    <location>
        <begin position="21"/>
        <end position="397"/>
    </location>
</feature>
<name>A0A059G245_9PROT</name>
<dbReference type="GO" id="GO:0019264">
    <property type="term" value="P:glycine biosynthetic process from serine"/>
    <property type="evidence" value="ECO:0007669"/>
    <property type="project" value="UniProtKB-UniRule"/>
</dbReference>
<sequence length="435" mass="46134">MADTAAPAQMVTSGFFSTSLPEADPELFAAIADERSRQQHQIELIASENIVSKAVLEAQGSILTNKYAEGYPGKRYYGGCEFVDVAENLAINRAKALFGCEFANVQPNSGSQANQGVFNAVLKPGDTILGMSLDAGGHLTHGAKPNQSGKWFNAVQYGVRREDDRIDFVEVERLAKAHRPQMIIAGGSAYPREIDFKRFREIADEVGALFLVDMAHFAGLVAGGVHPNPLDHAHIATTTTHKTLRGPRGGMILTNDEALAKKINSAIFPGIQGGPLMHVIAAKAVAFGEALTPEFKAYAKQVVANARAMAAACKASGLDVVSGGTDTHLALIDLRPKNVTGRDAEQALERSYITCNKNGVPFDPAKPTVTSGIRVGSPAGTTRGFGEEEFTQIGNWIGEVVDAVAAGDSSATEDKVRAEVKALTAQFPIYNGLGA</sequence>
<evidence type="ECO:0000313" key="15">
    <source>
        <dbReference type="Proteomes" id="UP000024942"/>
    </source>
</evidence>
<dbReference type="FunFam" id="3.40.640.10:FF:000001">
    <property type="entry name" value="Serine hydroxymethyltransferase"/>
    <property type="match status" value="1"/>
</dbReference>
<feature type="binding site" evidence="11">
    <location>
        <begin position="137"/>
        <end position="139"/>
    </location>
    <ligand>
        <name>(6S)-5,6,7,8-tetrahydrofolate</name>
        <dbReference type="ChEBI" id="CHEBI:57453"/>
    </ligand>
</feature>
<evidence type="ECO:0000256" key="2">
    <source>
        <dbReference type="ARBA" id="ARBA00004496"/>
    </source>
</evidence>
<dbReference type="PANTHER" id="PTHR11680">
    <property type="entry name" value="SERINE HYDROXYMETHYLTRANSFERASE"/>
    <property type="match status" value="1"/>
</dbReference>
<dbReference type="CDD" id="cd00378">
    <property type="entry name" value="SHMT"/>
    <property type="match status" value="1"/>
</dbReference>
<evidence type="ECO:0000256" key="12">
    <source>
        <dbReference type="PIRSR" id="PIRSR000412-50"/>
    </source>
</evidence>
<gene>
    <name evidence="11" type="primary">glyA</name>
    <name evidence="14" type="ORF">HOC_18654</name>
</gene>
<dbReference type="Gene3D" id="3.90.1150.10">
    <property type="entry name" value="Aspartate Aminotransferase, domain 1"/>
    <property type="match status" value="1"/>
</dbReference>